<dbReference type="HOGENOM" id="CLU_2558046_0_0_1"/>
<protein>
    <submittedName>
        <fullName evidence="1">Uncharacterized protein</fullName>
    </submittedName>
</protein>
<reference evidence="2" key="1">
    <citation type="journal article" date="2011" name="PLoS Genet.">
        <title>Genomic analysis of the necrotrophic fungal pathogens Sclerotinia sclerotiorum and Botrytis cinerea.</title>
        <authorList>
            <person name="Amselem J."/>
            <person name="Cuomo C.A."/>
            <person name="van Kan J.A."/>
            <person name="Viaud M."/>
            <person name="Benito E.P."/>
            <person name="Couloux A."/>
            <person name="Coutinho P.M."/>
            <person name="de Vries R.P."/>
            <person name="Dyer P.S."/>
            <person name="Fillinger S."/>
            <person name="Fournier E."/>
            <person name="Gout L."/>
            <person name="Hahn M."/>
            <person name="Kohn L."/>
            <person name="Lapalu N."/>
            <person name="Plummer K.M."/>
            <person name="Pradier J.M."/>
            <person name="Quevillon E."/>
            <person name="Sharon A."/>
            <person name="Simon A."/>
            <person name="ten Have A."/>
            <person name="Tudzynski B."/>
            <person name="Tudzynski P."/>
            <person name="Wincker P."/>
            <person name="Andrew M."/>
            <person name="Anthouard V."/>
            <person name="Beever R.E."/>
            <person name="Beffa R."/>
            <person name="Benoit I."/>
            <person name="Bouzid O."/>
            <person name="Brault B."/>
            <person name="Chen Z."/>
            <person name="Choquer M."/>
            <person name="Collemare J."/>
            <person name="Cotton P."/>
            <person name="Danchin E.G."/>
            <person name="Da Silva C."/>
            <person name="Gautier A."/>
            <person name="Giraud C."/>
            <person name="Giraud T."/>
            <person name="Gonzalez C."/>
            <person name="Grossetete S."/>
            <person name="Guldener U."/>
            <person name="Henrissat B."/>
            <person name="Howlett B.J."/>
            <person name="Kodira C."/>
            <person name="Kretschmer M."/>
            <person name="Lappartient A."/>
            <person name="Leroch M."/>
            <person name="Levis C."/>
            <person name="Mauceli E."/>
            <person name="Neuveglise C."/>
            <person name="Oeser B."/>
            <person name="Pearson M."/>
            <person name="Poulain J."/>
            <person name="Poussereau N."/>
            <person name="Quesneville H."/>
            <person name="Rascle C."/>
            <person name="Schumacher J."/>
            <person name="Segurens B."/>
            <person name="Sexton A."/>
            <person name="Silva E."/>
            <person name="Sirven C."/>
            <person name="Soanes D.M."/>
            <person name="Talbot N.J."/>
            <person name="Templeton M."/>
            <person name="Yandava C."/>
            <person name="Yarden O."/>
            <person name="Zeng Q."/>
            <person name="Rollins J.A."/>
            <person name="Lebrun M.H."/>
            <person name="Dickman M."/>
        </authorList>
    </citation>
    <scope>NUCLEOTIDE SEQUENCE [LARGE SCALE GENOMIC DNA]</scope>
    <source>
        <strain evidence="2">T4</strain>
    </source>
</reference>
<evidence type="ECO:0000313" key="2">
    <source>
        <dbReference type="Proteomes" id="UP000008177"/>
    </source>
</evidence>
<gene>
    <name evidence="1" type="ORF">BofuT4P12000001001</name>
</gene>
<name>G2YGR6_BOTF4</name>
<evidence type="ECO:0000313" key="1">
    <source>
        <dbReference type="EMBL" id="CCD50950.1"/>
    </source>
</evidence>
<dbReference type="Proteomes" id="UP000008177">
    <property type="component" value="Unplaced contigs"/>
</dbReference>
<proteinExistence type="predicted"/>
<sequence>MPADSKQCTKKLSHHRLLSSYTPIKSHPMLSEFLTTMVCEDGIGHNMIEHPGVRSASSSTIFGRYRCGCNAAGFVELSRNMV</sequence>
<organism evidence="1 2">
    <name type="scientific">Botryotinia fuckeliana (strain T4)</name>
    <name type="common">Noble rot fungus</name>
    <name type="synonym">Botrytis cinerea</name>
    <dbReference type="NCBI Taxonomy" id="999810"/>
    <lineage>
        <taxon>Eukaryota</taxon>
        <taxon>Fungi</taxon>
        <taxon>Dikarya</taxon>
        <taxon>Ascomycota</taxon>
        <taxon>Pezizomycotina</taxon>
        <taxon>Leotiomycetes</taxon>
        <taxon>Helotiales</taxon>
        <taxon>Sclerotiniaceae</taxon>
        <taxon>Botrytis</taxon>
    </lineage>
</organism>
<accession>G2YGR6</accession>
<dbReference type="EMBL" id="FQ790332">
    <property type="protein sequence ID" value="CCD50950.1"/>
    <property type="molecule type" value="Genomic_DNA"/>
</dbReference>
<dbReference type="InParanoid" id="G2YGR6"/>
<dbReference type="AlphaFoldDB" id="G2YGR6"/>